<dbReference type="GO" id="GO:0005576">
    <property type="term" value="C:extracellular region"/>
    <property type="evidence" value="ECO:0007669"/>
    <property type="project" value="UniProtKB-SubCell"/>
</dbReference>
<evidence type="ECO:0000256" key="4">
    <source>
        <dbReference type="ARBA" id="ARBA00022729"/>
    </source>
</evidence>
<comment type="subcellular location">
    <subcellularLocation>
        <location evidence="1">Cell envelope</location>
    </subcellularLocation>
    <subcellularLocation>
        <location evidence="2">Secreted</location>
    </subcellularLocation>
</comment>
<keyword evidence="6" id="KW-0472">Membrane</keyword>
<feature type="domain" description="DUF642" evidence="7">
    <location>
        <begin position="210"/>
        <end position="344"/>
    </location>
</feature>
<dbReference type="EMBL" id="KI631864">
    <property type="protein sequence ID" value="EYU25901.1"/>
    <property type="molecule type" value="Genomic_DNA"/>
</dbReference>
<evidence type="ECO:0000259" key="7">
    <source>
        <dbReference type="Pfam" id="PF04862"/>
    </source>
</evidence>
<dbReference type="PhylomeDB" id="A0A022QD87"/>
<evidence type="ECO:0000256" key="1">
    <source>
        <dbReference type="ARBA" id="ARBA00004196"/>
    </source>
</evidence>
<keyword evidence="3" id="KW-0964">Secreted</keyword>
<proteinExistence type="predicted"/>
<dbReference type="GO" id="GO:0030234">
    <property type="term" value="F:enzyme regulator activity"/>
    <property type="evidence" value="ECO:0000318"/>
    <property type="project" value="GO_Central"/>
</dbReference>
<dbReference type="Pfam" id="PF04862">
    <property type="entry name" value="DUF642"/>
    <property type="match status" value="2"/>
</dbReference>
<dbReference type="InterPro" id="IPR006946">
    <property type="entry name" value="DGR2-like_dom"/>
</dbReference>
<protein>
    <recommendedName>
        <fullName evidence="7">DUF642 domain-containing protein</fullName>
    </recommendedName>
</protein>
<dbReference type="eggNOG" id="ENOG502QPTT">
    <property type="taxonomic scope" value="Eukaryota"/>
</dbReference>
<dbReference type="PANTHER" id="PTHR31265">
    <property type="entry name" value="OS02G0527500 PROTEIN-RELATED"/>
    <property type="match status" value="1"/>
</dbReference>
<keyword evidence="5" id="KW-0325">Glycoprotein</keyword>
<dbReference type="InterPro" id="IPR052437">
    <property type="entry name" value="Pectin_Meth_Modulator"/>
</dbReference>
<dbReference type="GO" id="GO:0009505">
    <property type="term" value="C:plant-type cell wall"/>
    <property type="evidence" value="ECO:0000318"/>
    <property type="project" value="GO_Central"/>
</dbReference>
<evidence type="ECO:0000256" key="2">
    <source>
        <dbReference type="ARBA" id="ARBA00004613"/>
    </source>
</evidence>
<dbReference type="PANTHER" id="PTHR31265:SF28">
    <property type="entry name" value="EMB|CAB87702.1"/>
    <property type="match status" value="1"/>
</dbReference>
<organism evidence="8 9">
    <name type="scientific">Erythranthe guttata</name>
    <name type="common">Yellow monkey flower</name>
    <name type="synonym">Mimulus guttatus</name>
    <dbReference type="NCBI Taxonomy" id="4155"/>
    <lineage>
        <taxon>Eukaryota</taxon>
        <taxon>Viridiplantae</taxon>
        <taxon>Streptophyta</taxon>
        <taxon>Embryophyta</taxon>
        <taxon>Tracheophyta</taxon>
        <taxon>Spermatophyta</taxon>
        <taxon>Magnoliopsida</taxon>
        <taxon>eudicotyledons</taxon>
        <taxon>Gunneridae</taxon>
        <taxon>Pentapetalae</taxon>
        <taxon>asterids</taxon>
        <taxon>lamiids</taxon>
        <taxon>Lamiales</taxon>
        <taxon>Phrymaceae</taxon>
        <taxon>Erythranthe</taxon>
    </lineage>
</organism>
<name>A0A022QD87_ERYGU</name>
<evidence type="ECO:0000256" key="3">
    <source>
        <dbReference type="ARBA" id="ARBA00022525"/>
    </source>
</evidence>
<keyword evidence="9" id="KW-1185">Reference proteome</keyword>
<sequence length="379" mass="42071">MHNKNQFSTDFLQNPDFEISPSNITTNSTTSQFILLTKANSIPGWSFNGTVSYVTSGANLSFPWNGGAHAVQLGENGTIKQTLIAKGEVLDYMLSFNLIPQSEDCANNRTAVNVSINGKSTYYDKSKVFSLERNLTRNLWESHALVKTNHSQSNNVTCWPLVDAFTVKNNWLPRWYDGNGIANEGFEIGPGFLKNSSEGIILDEEQDRFNSPLQEWSILGKIKYIDSKNYKVPRGKAAIELLTGDPSGVRMDLILETTYTYTLTFTTGDANDSCAGDLTVHVQLGNYNVHNFTMRSNGTGSALKRSITFKSDERTETPIALYSFNTTRTSSGVMCGPVIDNVILQVSDRGKSGSYRERMKFYDGVLILSLFTALVMLMV</sequence>
<feature type="domain" description="DUF642" evidence="7">
    <location>
        <begin position="11"/>
        <end position="168"/>
    </location>
</feature>
<evidence type="ECO:0000313" key="8">
    <source>
        <dbReference type="EMBL" id="EYU25901.1"/>
    </source>
</evidence>
<accession>A0A022QD87</accession>
<dbReference type="Proteomes" id="UP000030748">
    <property type="component" value="Unassembled WGS sequence"/>
</dbReference>
<keyword evidence="4" id="KW-0732">Signal</keyword>
<dbReference type="AlphaFoldDB" id="A0A022QD87"/>
<keyword evidence="6" id="KW-1133">Transmembrane helix</keyword>
<evidence type="ECO:0000256" key="6">
    <source>
        <dbReference type="SAM" id="Phobius"/>
    </source>
</evidence>
<evidence type="ECO:0000256" key="5">
    <source>
        <dbReference type="ARBA" id="ARBA00023180"/>
    </source>
</evidence>
<dbReference type="STRING" id="4155.A0A022QD87"/>
<gene>
    <name evidence="8" type="ORF">MIMGU_mgv1a008273mg</name>
</gene>
<reference evidence="8 9" key="1">
    <citation type="journal article" date="2013" name="Proc. Natl. Acad. Sci. U.S.A.">
        <title>Fine-scale variation in meiotic recombination in Mimulus inferred from population shotgun sequencing.</title>
        <authorList>
            <person name="Hellsten U."/>
            <person name="Wright K.M."/>
            <person name="Jenkins J."/>
            <person name="Shu S."/>
            <person name="Yuan Y."/>
            <person name="Wessler S.R."/>
            <person name="Schmutz J."/>
            <person name="Willis J.H."/>
            <person name="Rokhsar D.S."/>
        </authorList>
    </citation>
    <scope>NUCLEOTIDE SEQUENCE [LARGE SCALE GENOMIC DNA]</scope>
    <source>
        <strain evidence="9">cv. DUN x IM62</strain>
    </source>
</reference>
<feature type="transmembrane region" description="Helical" evidence="6">
    <location>
        <begin position="361"/>
        <end position="378"/>
    </location>
</feature>
<keyword evidence="6" id="KW-0812">Transmembrane</keyword>
<evidence type="ECO:0000313" key="9">
    <source>
        <dbReference type="Proteomes" id="UP000030748"/>
    </source>
</evidence>